<evidence type="ECO:0000256" key="2">
    <source>
        <dbReference type="ARBA" id="ARBA00006656"/>
    </source>
</evidence>
<reference evidence="9 10" key="1">
    <citation type="submission" date="2020-06" db="EMBL/GenBank/DDBJ databases">
        <authorList>
            <person name="Li R."/>
            <person name="Bekaert M."/>
        </authorList>
    </citation>
    <scope>NUCLEOTIDE SEQUENCE [LARGE SCALE GENOMIC DNA]</scope>
    <source>
        <strain evidence="10">wild</strain>
    </source>
</reference>
<gene>
    <name evidence="9" type="ORF">MCOR_33218</name>
</gene>
<keyword evidence="3" id="KW-0964">Secreted</keyword>
<proteinExistence type="inferred from homology"/>
<dbReference type="GO" id="GO:0005125">
    <property type="term" value="F:cytokine activity"/>
    <property type="evidence" value="ECO:0007669"/>
    <property type="project" value="TreeGrafter"/>
</dbReference>
<dbReference type="Gene3D" id="2.60.120.970">
    <property type="match status" value="1"/>
</dbReference>
<dbReference type="InterPro" id="IPR015615">
    <property type="entry name" value="TGF-beta-rel"/>
</dbReference>
<dbReference type="PROSITE" id="PS51362">
    <property type="entry name" value="TGF_BETA_2"/>
    <property type="match status" value="1"/>
</dbReference>
<evidence type="ECO:0000256" key="1">
    <source>
        <dbReference type="ARBA" id="ARBA00004613"/>
    </source>
</evidence>
<dbReference type="OrthoDB" id="6516235at2759"/>
<keyword evidence="10" id="KW-1185">Reference proteome</keyword>
<comment type="similarity">
    <text evidence="2 6">Belongs to the TGF-beta family.</text>
</comment>
<dbReference type="SMART" id="SM00204">
    <property type="entry name" value="TGFB"/>
    <property type="match status" value="1"/>
</dbReference>
<feature type="domain" description="TGF-beta family profile" evidence="8">
    <location>
        <begin position="329"/>
        <end position="445"/>
    </location>
</feature>
<organism evidence="9 10">
    <name type="scientific">Mytilus coruscus</name>
    <name type="common">Sea mussel</name>
    <dbReference type="NCBI Taxonomy" id="42192"/>
    <lineage>
        <taxon>Eukaryota</taxon>
        <taxon>Metazoa</taxon>
        <taxon>Spiralia</taxon>
        <taxon>Lophotrochozoa</taxon>
        <taxon>Mollusca</taxon>
        <taxon>Bivalvia</taxon>
        <taxon>Autobranchia</taxon>
        <taxon>Pteriomorphia</taxon>
        <taxon>Mytilida</taxon>
        <taxon>Mytiloidea</taxon>
        <taxon>Mytilidae</taxon>
        <taxon>Mytilinae</taxon>
        <taxon>Mytilus</taxon>
    </lineage>
</organism>
<dbReference type="Pfam" id="PF00019">
    <property type="entry name" value="TGF_beta"/>
    <property type="match status" value="1"/>
</dbReference>
<comment type="subcellular location">
    <subcellularLocation>
        <location evidence="1">Secreted</location>
    </subcellularLocation>
</comment>
<dbReference type="GO" id="GO:0008083">
    <property type="term" value="F:growth factor activity"/>
    <property type="evidence" value="ECO:0007669"/>
    <property type="project" value="UniProtKB-KW"/>
</dbReference>
<feature type="chain" id="PRO_5026998568" evidence="7">
    <location>
        <begin position="30"/>
        <end position="445"/>
    </location>
</feature>
<dbReference type="GO" id="GO:0005615">
    <property type="term" value="C:extracellular space"/>
    <property type="evidence" value="ECO:0007669"/>
    <property type="project" value="TreeGrafter"/>
</dbReference>
<dbReference type="PANTHER" id="PTHR11848:SF298">
    <property type="entry name" value="DAWDLE, ISOFORM A"/>
    <property type="match status" value="1"/>
</dbReference>
<evidence type="ECO:0000313" key="9">
    <source>
        <dbReference type="EMBL" id="CAC5398893.1"/>
    </source>
</evidence>
<accession>A0A6J8CQU6</accession>
<dbReference type="Proteomes" id="UP000507470">
    <property type="component" value="Unassembled WGS sequence"/>
</dbReference>
<evidence type="ECO:0000256" key="5">
    <source>
        <dbReference type="ARBA" id="ARBA00023157"/>
    </source>
</evidence>
<dbReference type="InterPro" id="IPR001839">
    <property type="entry name" value="TGF-b_C"/>
</dbReference>
<dbReference type="InterPro" id="IPR001111">
    <property type="entry name" value="TGF-b_propeptide"/>
</dbReference>
<dbReference type="Gene3D" id="2.10.90.10">
    <property type="entry name" value="Cystine-knot cytokines"/>
    <property type="match status" value="1"/>
</dbReference>
<name>A0A6J8CQU6_MYTCO</name>
<dbReference type="AlphaFoldDB" id="A0A6J8CQU6"/>
<dbReference type="Pfam" id="PF00688">
    <property type="entry name" value="TGFb_propeptide"/>
    <property type="match status" value="1"/>
</dbReference>
<evidence type="ECO:0000313" key="10">
    <source>
        <dbReference type="Proteomes" id="UP000507470"/>
    </source>
</evidence>
<evidence type="ECO:0000256" key="7">
    <source>
        <dbReference type="SAM" id="SignalP"/>
    </source>
</evidence>
<evidence type="ECO:0000256" key="6">
    <source>
        <dbReference type="RuleBase" id="RU000354"/>
    </source>
</evidence>
<protein>
    <submittedName>
        <fullName evidence="9">TGFBRX</fullName>
    </submittedName>
</protein>
<evidence type="ECO:0000256" key="3">
    <source>
        <dbReference type="ARBA" id="ARBA00022525"/>
    </source>
</evidence>
<keyword evidence="5" id="KW-1015">Disulfide bond</keyword>
<feature type="signal peptide" evidence="7">
    <location>
        <begin position="1"/>
        <end position="29"/>
    </location>
</feature>
<evidence type="ECO:0000259" key="8">
    <source>
        <dbReference type="PROSITE" id="PS51362"/>
    </source>
</evidence>
<dbReference type="PANTHER" id="PTHR11848">
    <property type="entry name" value="TGF-BETA FAMILY"/>
    <property type="match status" value="1"/>
</dbReference>
<keyword evidence="4 6" id="KW-0339">Growth factor</keyword>
<dbReference type="EMBL" id="CACVKT020005969">
    <property type="protein sequence ID" value="CAC5398893.1"/>
    <property type="molecule type" value="Genomic_DNA"/>
</dbReference>
<dbReference type="CDD" id="cd08698">
    <property type="entry name" value="TGF_beta_SF"/>
    <property type="match status" value="1"/>
</dbReference>
<dbReference type="InterPro" id="IPR029034">
    <property type="entry name" value="Cystine-knot_cytokine"/>
</dbReference>
<keyword evidence="7" id="KW-0732">Signal</keyword>
<sequence>MGHTVMCVCTVYFTAIVGCAFSSPRLTSGENQQDDTTEQDSHKEVEHVVNTTGYVQEIDSENNIGKTVQENNINDTGGGLPPENITVPENFPPITESETKHINDTESTTMKPYVKSIQIQDLVKSRHLEEIKEQLLAKLRLSFPPILRGPMPQLPMDEIQKVYFATSNDESYRRTSHYYAKTVRKFIVGTDVTQRCFKKKSAGCYFFDLRGRVDPSEVQSVQLWIYKLFNHNDPYMTTYVVSELEEVKRRKSNLRIKNLAERFETTQKYGWLKIDVTKTAMKWLLKPRLNHGMAVICKDCQRKNYRTIYSTKTDSLPFLVVTTRKSHARGKRSFNNECTDTSTECCLMPFIINFRDIGWDSIAHPQSIQANYCTGSCHARYAMKTNHTSLIQEYRWTKATEKQMDALTPCCAPISYRPQSILYFDGDKVQETRIPNIAVTACGCV</sequence>
<evidence type="ECO:0000256" key="4">
    <source>
        <dbReference type="ARBA" id="ARBA00023030"/>
    </source>
</evidence>
<dbReference type="SUPFAM" id="SSF57501">
    <property type="entry name" value="Cystine-knot cytokines"/>
    <property type="match status" value="1"/>
</dbReference>